<dbReference type="Gene3D" id="3.40.109.10">
    <property type="entry name" value="NADH Oxidase"/>
    <property type="match status" value="1"/>
</dbReference>
<evidence type="ECO:0000313" key="6">
    <source>
        <dbReference type="Proteomes" id="UP000191040"/>
    </source>
</evidence>
<dbReference type="Proteomes" id="UP000191040">
    <property type="component" value="Chromosome I"/>
</dbReference>
<feature type="domain" description="Nitroreductase" evidence="4">
    <location>
        <begin position="25"/>
        <end position="85"/>
    </location>
</feature>
<dbReference type="Pfam" id="PF00881">
    <property type="entry name" value="Nitroreductase"/>
    <property type="match status" value="1"/>
</dbReference>
<proteinExistence type="inferred from homology"/>
<dbReference type="SUPFAM" id="SSF55469">
    <property type="entry name" value="FMN-dependent nitroreductase-like"/>
    <property type="match status" value="1"/>
</dbReference>
<dbReference type="EMBL" id="LT796768">
    <property type="protein sequence ID" value="SKB05931.1"/>
    <property type="molecule type" value="Genomic_DNA"/>
</dbReference>
<comment type="similarity">
    <text evidence="1">Belongs to the nitroreductase family.</text>
</comment>
<evidence type="ECO:0000256" key="2">
    <source>
        <dbReference type="ARBA" id="ARBA00023002"/>
    </source>
</evidence>
<evidence type="ECO:0000256" key="1">
    <source>
        <dbReference type="ARBA" id="ARBA00007118"/>
    </source>
</evidence>
<dbReference type="RefSeq" id="WP_078699234.1">
    <property type="nucleotide sequence ID" value="NZ_LT796768.1"/>
</dbReference>
<keyword evidence="6" id="KW-1185">Reference proteome</keyword>
<name>A0A1T4YXA6_9ACTN</name>
<gene>
    <name evidence="5" type="ORF">SAMN06295964_1120</name>
</gene>
<dbReference type="OrthoDB" id="9802510at2"/>
<dbReference type="InterPro" id="IPR000415">
    <property type="entry name" value="Nitroreductase-like"/>
</dbReference>
<reference evidence="6" key="1">
    <citation type="submission" date="2017-02" db="EMBL/GenBank/DDBJ databases">
        <authorList>
            <person name="Varghese N."/>
            <person name="Submissions S."/>
        </authorList>
    </citation>
    <scope>NUCLEOTIDE SEQUENCE [LARGE SCALE GENOMIC DNA]</scope>
    <source>
        <strain evidence="6">9H-4</strain>
    </source>
</reference>
<accession>A0A1T4YXA6</accession>
<protein>
    <submittedName>
        <fullName evidence="5">Nitroreductase</fullName>
    </submittedName>
</protein>
<dbReference type="GO" id="GO:0016491">
    <property type="term" value="F:oxidoreductase activity"/>
    <property type="evidence" value="ECO:0007669"/>
    <property type="project" value="UniProtKB-KW"/>
</dbReference>
<evidence type="ECO:0000256" key="3">
    <source>
        <dbReference type="SAM" id="MobiDB-lite"/>
    </source>
</evidence>
<dbReference type="AlphaFoldDB" id="A0A1T4YXA6"/>
<sequence>MTTPTETQRADRRASTSRPIHDLLAERWSPRSYEPDHQVAEEELTTLLEAARWAPSAQNRQPRRFIAGRRGTRLYERLASTANERNQVWAPRSSALVLGIVERTAADGSNQRFGEYDLGQSIAHLSIQAQHLGLQVRQMGGFHAELAASEFGLRPPLVPFILVAVGRATPVEALESEFVERDTAPRERLPLDQVVLDRS</sequence>
<dbReference type="CDD" id="cd02138">
    <property type="entry name" value="TdsD-like"/>
    <property type="match status" value="1"/>
</dbReference>
<evidence type="ECO:0000313" key="5">
    <source>
        <dbReference type="EMBL" id="SKB05931.1"/>
    </source>
</evidence>
<dbReference type="PANTHER" id="PTHR43673:SF10">
    <property type="entry name" value="NADH DEHYDROGENASE_NAD(P)H NITROREDUCTASE XCC3605-RELATED"/>
    <property type="match status" value="1"/>
</dbReference>
<dbReference type="STRING" id="1736691.SAMN06295964_1120"/>
<feature type="region of interest" description="Disordered" evidence="3">
    <location>
        <begin position="1"/>
        <end position="36"/>
    </location>
</feature>
<evidence type="ECO:0000259" key="4">
    <source>
        <dbReference type="Pfam" id="PF00881"/>
    </source>
</evidence>
<keyword evidence="2" id="KW-0560">Oxidoreductase</keyword>
<organism evidence="5 6">
    <name type="scientific">Aeromicrobium choanae</name>
    <dbReference type="NCBI Taxonomy" id="1736691"/>
    <lineage>
        <taxon>Bacteria</taxon>
        <taxon>Bacillati</taxon>
        <taxon>Actinomycetota</taxon>
        <taxon>Actinomycetes</taxon>
        <taxon>Propionibacteriales</taxon>
        <taxon>Nocardioidaceae</taxon>
        <taxon>Aeromicrobium</taxon>
    </lineage>
</organism>
<dbReference type="InterPro" id="IPR029479">
    <property type="entry name" value="Nitroreductase"/>
</dbReference>
<dbReference type="PANTHER" id="PTHR43673">
    <property type="entry name" value="NAD(P)H NITROREDUCTASE YDGI-RELATED"/>
    <property type="match status" value="1"/>
</dbReference>
<feature type="compositionally biased region" description="Basic and acidic residues" evidence="3">
    <location>
        <begin position="8"/>
        <end position="36"/>
    </location>
</feature>